<keyword evidence="3" id="KW-0812">Transmembrane</keyword>
<evidence type="ECO:0000256" key="2">
    <source>
        <dbReference type="SAM" id="MobiDB-lite"/>
    </source>
</evidence>
<keyword evidence="3" id="KW-1133">Transmembrane helix</keyword>
<organism evidence="5">
    <name type="scientific">Ornithinibacillus sp. 4-3</name>
    <dbReference type="NCBI Taxonomy" id="3231488"/>
    <lineage>
        <taxon>Bacteria</taxon>
        <taxon>Bacillati</taxon>
        <taxon>Bacillota</taxon>
        <taxon>Bacilli</taxon>
        <taxon>Bacillales</taxon>
        <taxon>Bacillaceae</taxon>
        <taxon>Ornithinibacillus</taxon>
    </lineage>
</organism>
<accession>A0AB39HNW0</accession>
<reference evidence="5" key="1">
    <citation type="submission" date="2024-07" db="EMBL/GenBank/DDBJ databases">
        <title>Halotolerant mesophilic bacterium Ornithinibacillus sp. 4-3, sp. nov., isolated from soil.</title>
        <authorList>
            <person name="Sidarenka A.V."/>
            <person name="Guliayeva D.E."/>
            <person name="Leanovich S.I."/>
            <person name="Hileuskaya K.S."/>
            <person name="Akhremchuk A.E."/>
            <person name="Sikolenko M.A."/>
            <person name="Valentovich L.N."/>
        </authorList>
    </citation>
    <scope>NUCLEOTIDE SEQUENCE</scope>
    <source>
        <strain evidence="5">4-3</strain>
    </source>
</reference>
<dbReference type="FunFam" id="2.60.40.10:FF:002029">
    <property type="entry name" value="Predicted protein"/>
    <property type="match status" value="1"/>
</dbReference>
<dbReference type="InterPro" id="IPR058094">
    <property type="entry name" value="Ig-like_OmpL47-like"/>
</dbReference>
<dbReference type="Pfam" id="PF06458">
    <property type="entry name" value="MucBP"/>
    <property type="match status" value="8"/>
</dbReference>
<dbReference type="EMBL" id="CP162599">
    <property type="protein sequence ID" value="XDK33632.1"/>
    <property type="molecule type" value="Genomic_DNA"/>
</dbReference>
<feature type="domain" description="Fibronectin type-III" evidence="4">
    <location>
        <begin position="321"/>
        <end position="416"/>
    </location>
</feature>
<dbReference type="PANTHER" id="PTHR45982">
    <property type="entry name" value="REGULATOR OF CHROMOSOME CONDENSATION"/>
    <property type="match status" value="1"/>
</dbReference>
<dbReference type="InterPro" id="IPR051553">
    <property type="entry name" value="Ran_GTPase-activating"/>
</dbReference>
<feature type="region of interest" description="Disordered" evidence="2">
    <location>
        <begin position="1715"/>
        <end position="1769"/>
    </location>
</feature>
<sequence>MQVAAGEYYTVGLKSDGTVLATNYNEEGQTNVQDWKLKALTEKEPPFRLPNHLGSGALHIAGLNIDGSVMATGSDSEGRANVGDWEDIIELSGGDFHTVGLKADGSVVAVGRSSSILKIGDWEGIVQAVAGGYHTIGLKEDGTLIATGLNNYGQTNVGDWENIVQISAGAYSTFGLRSDRTVIAVGFNGSGQLNLGDWKDIVQIEGADYHTVGLKADGTVVAAGSNGYGQSNVGDWKNIKQVAAGTYHTVGLKNDGTVIAVGFNSRGQLEVEDWKDIIQIATGDNYTAGLKSDGSVLIAGSPSNVQLDVDNWKVKTFAPQPPQELSVVSTSGSETEVEVSWDPALDWGIGTGSSRKYELEQWNGESWDLIGTLSEDNTLWKGKLSEAIQTMLRIRAVTDFDSSPYIESNTFRVGRPAPPDITDLPPKITNQATINIAGIAEADSEVKVSYGEQEKKVQADERTGAFTIEEIVLTPNEMNELKVVAISHGLTSEPVNLSIQHDDRPPAAPTITVEPEGWTNAEEVFVTITNGADEGSGVARTEYRIGTEEIWVTYEGILTVTKEGETKIEARTIDQAGNISTVSDTTVQIDRIAPTAPQIEADTSAWTNADQVIARITIEEADANVEYQLNGVDGEWISYTEEIVVTEEGETMIYAQAVDRAGNISDVVESLVRIDRTAPELTLLGENPMYVLYGEPFEEPGYQVADNITDNLEVDVIGEVDTNEIGVYTITYSVQDEAGNETAQTRTVHVVDEVQPVIILKGDNPLILEVGTDYEEPGATAEDNVDGDISGHIQITGDVDTSKLGIYQVTYQVADSSENQTEVTRTVEVVDTTAPEITLEGSREVTIELGDIYEELGAVAKDNYGGDISDRIDIIGNVDTSRIGTYQITYTVADNSQNSTSKIRTVHVVDTTPPADVIFETTSVTIDHVTFTFSAKDLGGIKEYILSRNGEEIARLDGSETTYTDEEMQAGTTYLYELTAVDFSKNASTVKMEVTTKEKPILGAPVTVKHMDEAGNEIAEIEELTGNIGEPYETEPKAIKGYTLIQEPENATGTFIEEAQTVTYVYALEKEEPKPGESVTVKHVNEEGTELLPVEELNGNIGDSYQTYPAIIEGYEIVQIPSNATGEFTNEVQTVIYVYAPVQVEIEGRIIIEYVDEIGNPVSGKEIRTGLVGETYETEPKNIEGYELIQTPDNATGTFTEEAQIITYVYSPLKEEPIAGAPVTVNYVDEEGNNLVTPETLLGNIGESYETEAIQIDGYEVLQAPDNAIGTFTNEAQMVIYIYTPVEGSLEGTVIIEYIDEAGISIKHRETKIGLIGEPYETNPKEIKDYRLIQTPDNASGIFTEEIQLVTYVYTLNKEEPIPGAPVMVKHVDEEGNELFPAEELIGNIGESYHTYPAIIKGYEVIQTPDNATGSFTNETQFVTYVYTSIEEKLEGTIIIEYVDEAGHSIAGKEIRTGLLGEIYEIVPKVIKGYQLVETPENAVGVFKEETQTITYVYAPIKKEPTVGGPVTIIYVDEDGKELLPSKELTGNIGDAYQTKAKVIEGFALTQTPENASGIFTEVVQIVEYVYTLEKATEPIESGTIEIVLNRPPVEVFPGTMVSVKGTQTTIQLPTDLPEDTQLQVLTTPLKEQNGLKQAGEVYDFTFIYPKGHEDYQGEFILTMGVDNDGEQVAIYYYQEELGEWQLTGGTRKRQKITAIVSHFSMYGVFVKEDAEEESSSNKENQEITKPSMKEKNKKEEVSFADNKEEQLSGEEATESKKEAEEASLPNTATNQYNWLIVGILLIILGSSRWVIRRNTTHKEG</sequence>
<keyword evidence="3" id="KW-0472">Membrane</keyword>
<dbReference type="Pfam" id="PF16403">
    <property type="entry name" value="Bact_surface_Ig-like"/>
    <property type="match status" value="3"/>
</dbReference>
<protein>
    <submittedName>
        <fullName evidence="5">MucBP domain-containing protein</fullName>
    </submittedName>
</protein>
<dbReference type="Gene3D" id="2.60.40.10">
    <property type="entry name" value="Immunoglobulins"/>
    <property type="match status" value="5"/>
</dbReference>
<feature type="compositionally biased region" description="Basic and acidic residues" evidence="2">
    <location>
        <begin position="1720"/>
        <end position="1751"/>
    </location>
</feature>
<dbReference type="NCBIfam" id="NF047446">
    <property type="entry name" value="barrel_OmpL47"/>
    <property type="match status" value="2"/>
</dbReference>
<feature type="transmembrane region" description="Helical" evidence="3">
    <location>
        <begin position="1777"/>
        <end position="1796"/>
    </location>
</feature>
<dbReference type="PROSITE" id="PS00626">
    <property type="entry name" value="RCC1_2"/>
    <property type="match status" value="1"/>
</dbReference>
<dbReference type="PANTHER" id="PTHR45982:SF1">
    <property type="entry name" value="REGULATOR OF CHROMOSOME CONDENSATION"/>
    <property type="match status" value="1"/>
</dbReference>
<dbReference type="SUPFAM" id="SSF50985">
    <property type="entry name" value="RCC1/BLIP-II"/>
    <property type="match status" value="1"/>
</dbReference>
<dbReference type="Pfam" id="PF13540">
    <property type="entry name" value="RCC1_2"/>
    <property type="match status" value="4"/>
</dbReference>
<dbReference type="Gene3D" id="3.10.20.320">
    <property type="entry name" value="Putative peptidoglycan bound protein (lpxtg motif)"/>
    <property type="match status" value="8"/>
</dbReference>
<evidence type="ECO:0000313" key="5">
    <source>
        <dbReference type="EMBL" id="XDK33632.1"/>
    </source>
</evidence>
<dbReference type="InterPro" id="IPR000408">
    <property type="entry name" value="Reg_chr_condens"/>
</dbReference>
<dbReference type="PROSITE" id="PS50853">
    <property type="entry name" value="FN3"/>
    <property type="match status" value="1"/>
</dbReference>
<evidence type="ECO:0000256" key="3">
    <source>
        <dbReference type="SAM" id="Phobius"/>
    </source>
</evidence>
<name>A0AB39HNW0_9BACI</name>
<evidence type="ECO:0000259" key="4">
    <source>
        <dbReference type="PROSITE" id="PS50853"/>
    </source>
</evidence>
<dbReference type="InterPro" id="IPR009459">
    <property type="entry name" value="MucBP_dom"/>
</dbReference>
<dbReference type="SMART" id="SM00060">
    <property type="entry name" value="FN3"/>
    <property type="match status" value="2"/>
</dbReference>
<dbReference type="InterPro" id="IPR003961">
    <property type="entry name" value="FN3_dom"/>
</dbReference>
<dbReference type="RefSeq" id="WP_368654310.1">
    <property type="nucleotide sequence ID" value="NZ_CP162599.1"/>
</dbReference>
<keyword evidence="1" id="KW-0677">Repeat</keyword>
<dbReference type="InterPro" id="IPR036116">
    <property type="entry name" value="FN3_sf"/>
</dbReference>
<proteinExistence type="predicted"/>
<dbReference type="SUPFAM" id="SSF49265">
    <property type="entry name" value="Fibronectin type III"/>
    <property type="match status" value="1"/>
</dbReference>
<dbReference type="InterPro" id="IPR009091">
    <property type="entry name" value="RCC1/BLIP-II"/>
</dbReference>
<dbReference type="InterPro" id="IPR013783">
    <property type="entry name" value="Ig-like_fold"/>
</dbReference>
<gene>
    <name evidence="5" type="ORF">AB4Y30_04560</name>
</gene>
<dbReference type="Gene3D" id="2.130.10.30">
    <property type="entry name" value="Regulator of chromosome condensation 1/beta-lactamase-inhibitor protein II"/>
    <property type="match status" value="2"/>
</dbReference>
<evidence type="ECO:0000256" key="1">
    <source>
        <dbReference type="ARBA" id="ARBA00022737"/>
    </source>
</evidence>
<dbReference type="InterPro" id="IPR032179">
    <property type="entry name" value="Cry22Aa_Ig-like"/>
</dbReference>